<dbReference type="EMBL" id="WIVT01000017">
    <property type="protein sequence ID" value="MQU17637.1"/>
    <property type="molecule type" value="Genomic_DNA"/>
</dbReference>
<dbReference type="AlphaFoldDB" id="A0A6G1WBI4"/>
<proteinExistence type="predicted"/>
<organism evidence="2 3">
    <name type="scientific">Pseudomonas helleri</name>
    <dbReference type="NCBI Taxonomy" id="1608996"/>
    <lineage>
        <taxon>Bacteria</taxon>
        <taxon>Pseudomonadati</taxon>
        <taxon>Pseudomonadota</taxon>
        <taxon>Gammaproteobacteria</taxon>
        <taxon>Pseudomonadales</taxon>
        <taxon>Pseudomonadaceae</taxon>
        <taxon>Pseudomonas</taxon>
    </lineage>
</organism>
<evidence type="ECO:0000313" key="2">
    <source>
        <dbReference type="EMBL" id="MQU17637.1"/>
    </source>
</evidence>
<accession>A0A6G1WBI4</accession>
<dbReference type="Proteomes" id="UP000713985">
    <property type="component" value="Unassembled WGS sequence"/>
</dbReference>
<dbReference type="OrthoDB" id="7033103at2"/>
<keyword evidence="4" id="KW-1185">Reference proteome</keyword>
<evidence type="ECO:0000313" key="3">
    <source>
        <dbReference type="Proteomes" id="UP000443000"/>
    </source>
</evidence>
<evidence type="ECO:0000313" key="1">
    <source>
        <dbReference type="EMBL" id="MQT28405.1"/>
    </source>
</evidence>
<comment type="caution">
    <text evidence="2">The sequence shown here is derived from an EMBL/GenBank/DDBJ whole genome shotgun (WGS) entry which is preliminary data.</text>
</comment>
<reference evidence="3 4" key="1">
    <citation type="submission" date="2019-10" db="EMBL/GenBank/DDBJ databases">
        <title>Evaluation of single-gene subtyping targets for Pseudomonas.</title>
        <authorList>
            <person name="Reichler S.J."/>
            <person name="Orsi R.H."/>
            <person name="Wiedmann M."/>
            <person name="Martin N.H."/>
            <person name="Murphy S.I."/>
        </authorList>
    </citation>
    <scope>NUCLEOTIDE SEQUENCE [LARGE SCALE GENOMIC DNA]</scope>
    <source>
        <strain evidence="1 4">FSL R10-0802</strain>
        <strain evidence="2 3">FSL R10-1594</strain>
    </source>
</reference>
<dbReference type="RefSeq" id="WP_153404849.1">
    <property type="nucleotide sequence ID" value="NZ_JBITTT010000007.1"/>
</dbReference>
<sequence length="655" mass="70767">MFITRTRPTRAFRGVVRAVSDITVPSTIAGSDGLLPITELANDLVIHMPWWNGVAPETRLQAGWKAFTPGNPENPDDDDLVGTHEVVSVAQAADPTTVFNILVPKDLLIHGVYLLNVRTQTVPGNAKEWSQSIRIEVDTVAPGGGAFPYIVFNGPVESSKNITDDDIVDAKLPGAVAHYEGIAPGDEVTPLINGTPDAANVLVIPDPVPNEDFLAIYFSESALLALNNNTVDLSYSVKDKAGNKDTARDQFLNVDLRSKPENLLAPLVPKSDDGLIDDADARAPVQVLIPKFDKARVDDEIIVHWGNQVADGVRLTKEDIENDPFIAVQLPYAMVFDAGKGTVNVKYFVNRAGKEVGDSPDKPVEVDLTLIGNPDPIPETPVHENLFPPKVISDSGSGEENNIPPEHYEEPAQVVIPWLAKDGAEIYIENDEIFITWGDQVGSKVLRTVLGADVTAKIDLIATIPKETISAQGGGTIQVFYTASRVTTVPPHENTSLSPSQPVTVTNATELPGGGNIDAPEFPVLNEFDAIGPDELLDGPNGLYNPVRVVTTYTHAEVGDTVELFFVGYDDLSAGNPVPGAAYNPQPPYTITQDDLDLGYYDFNVPAKYHYAVCTRGAVEAHVIVRNSFGSTTGSKKRVFCDVKMPGWEDCNNRP</sequence>
<gene>
    <name evidence="2" type="ORF">GHN41_14430</name>
    <name evidence="1" type="ORF">GHN94_21610</name>
</gene>
<dbReference type="Proteomes" id="UP000443000">
    <property type="component" value="Unassembled WGS sequence"/>
</dbReference>
<protein>
    <submittedName>
        <fullName evidence="2">Uncharacterized protein</fullName>
    </submittedName>
</protein>
<dbReference type="EMBL" id="WIWP01000072">
    <property type="protein sequence ID" value="MQT28405.1"/>
    <property type="molecule type" value="Genomic_DNA"/>
</dbReference>
<evidence type="ECO:0000313" key="4">
    <source>
        <dbReference type="Proteomes" id="UP000713985"/>
    </source>
</evidence>
<name>A0A6G1WBI4_9PSED</name>